<reference evidence="2 3" key="1">
    <citation type="journal article" date="2020" name="Mol. Plant">
        <title>The Chromosome-Based Rubber Tree Genome Provides New Insights into Spurge Genome Evolution and Rubber Biosynthesis.</title>
        <authorList>
            <person name="Liu J."/>
            <person name="Shi C."/>
            <person name="Shi C.C."/>
            <person name="Li W."/>
            <person name="Zhang Q.J."/>
            <person name="Zhang Y."/>
            <person name="Li K."/>
            <person name="Lu H.F."/>
            <person name="Shi C."/>
            <person name="Zhu S.T."/>
            <person name="Xiao Z.Y."/>
            <person name="Nan H."/>
            <person name="Yue Y."/>
            <person name="Zhu X.G."/>
            <person name="Wu Y."/>
            <person name="Hong X.N."/>
            <person name="Fan G.Y."/>
            <person name="Tong Y."/>
            <person name="Zhang D."/>
            <person name="Mao C.L."/>
            <person name="Liu Y.L."/>
            <person name="Hao S.J."/>
            <person name="Liu W.Q."/>
            <person name="Lv M.Q."/>
            <person name="Zhang H.B."/>
            <person name="Liu Y."/>
            <person name="Hu-Tang G.R."/>
            <person name="Wang J.P."/>
            <person name="Wang J.H."/>
            <person name="Sun Y.H."/>
            <person name="Ni S.B."/>
            <person name="Chen W.B."/>
            <person name="Zhang X.C."/>
            <person name="Jiao Y.N."/>
            <person name="Eichler E.E."/>
            <person name="Li G.H."/>
            <person name="Liu X."/>
            <person name="Gao L.Z."/>
        </authorList>
    </citation>
    <scope>NUCLEOTIDE SEQUENCE [LARGE SCALE GENOMIC DNA]</scope>
    <source>
        <strain evidence="3">cv. GT1</strain>
        <tissue evidence="2">Leaf</tissue>
    </source>
</reference>
<proteinExistence type="predicted"/>
<dbReference type="PANTHER" id="PTHR46475">
    <property type="entry name" value="REGULATORY PROTEIN NPR3"/>
    <property type="match status" value="1"/>
</dbReference>
<evidence type="ECO:0000313" key="2">
    <source>
        <dbReference type="EMBL" id="KAF2302867.1"/>
    </source>
</evidence>
<comment type="caution">
    <text evidence="2">The sequence shown here is derived from an EMBL/GenBank/DDBJ whole genome shotgun (WGS) entry which is preliminary data.</text>
</comment>
<dbReference type="Proteomes" id="UP000467840">
    <property type="component" value="Chromosome 16"/>
</dbReference>
<organism evidence="2 3">
    <name type="scientific">Hevea brasiliensis</name>
    <name type="common">Para rubber tree</name>
    <name type="synonym">Siphonia brasiliensis</name>
    <dbReference type="NCBI Taxonomy" id="3981"/>
    <lineage>
        <taxon>Eukaryota</taxon>
        <taxon>Viridiplantae</taxon>
        <taxon>Streptophyta</taxon>
        <taxon>Embryophyta</taxon>
        <taxon>Tracheophyta</taxon>
        <taxon>Spermatophyta</taxon>
        <taxon>Magnoliopsida</taxon>
        <taxon>eudicotyledons</taxon>
        <taxon>Gunneridae</taxon>
        <taxon>Pentapetalae</taxon>
        <taxon>rosids</taxon>
        <taxon>fabids</taxon>
        <taxon>Malpighiales</taxon>
        <taxon>Euphorbiaceae</taxon>
        <taxon>Crotonoideae</taxon>
        <taxon>Micrandreae</taxon>
        <taxon>Hevea</taxon>
    </lineage>
</organism>
<dbReference type="AlphaFoldDB" id="A0A6A6LQS9"/>
<dbReference type="InterPro" id="IPR044292">
    <property type="entry name" value="NPR"/>
</dbReference>
<sequence length="193" mass="22563">MAGDASITSQTMSDNLHMKLLYLENRVAFARLFFPSEAKVAMHIANAKKTSDYHGLSASKVVNGNFKEVDLNETPMIQKKRLLSRLEELNKTVEMGRRYFPNCSEVLDKFMEDDLPDLFYLEKGTLDEQRIKRRRFMELKEDVHRAFNKDKAERSCCRPPHPHLLLQREEKTGLYELSSKFYEASGRLYFENS</sequence>
<name>A0A6A6LQS9_HEVBR</name>
<dbReference type="InterPro" id="IPR021094">
    <property type="entry name" value="NPR1/NIM1-like_C"/>
</dbReference>
<evidence type="ECO:0000313" key="3">
    <source>
        <dbReference type="Proteomes" id="UP000467840"/>
    </source>
</evidence>
<dbReference type="GO" id="GO:0009862">
    <property type="term" value="P:systemic acquired resistance, salicylic acid mediated signaling pathway"/>
    <property type="evidence" value="ECO:0007669"/>
    <property type="project" value="InterPro"/>
</dbReference>
<dbReference type="EMBL" id="JAAGAX010000009">
    <property type="protein sequence ID" value="KAF2302867.1"/>
    <property type="molecule type" value="Genomic_DNA"/>
</dbReference>
<dbReference type="PANTHER" id="PTHR46475:SF2">
    <property type="entry name" value="REGULATORY PROTEIN NPR3"/>
    <property type="match status" value="1"/>
</dbReference>
<gene>
    <name evidence="2" type="ORF">GH714_009893</name>
</gene>
<dbReference type="Pfam" id="PF12313">
    <property type="entry name" value="NPR1_like_C"/>
    <property type="match status" value="1"/>
</dbReference>
<evidence type="ECO:0000259" key="1">
    <source>
        <dbReference type="Pfam" id="PF12313"/>
    </source>
</evidence>
<dbReference type="GO" id="GO:2000022">
    <property type="term" value="P:regulation of jasmonic acid mediated signaling pathway"/>
    <property type="evidence" value="ECO:0007669"/>
    <property type="project" value="InterPro"/>
</dbReference>
<dbReference type="GO" id="GO:2000031">
    <property type="term" value="P:regulation of salicylic acid mediated signaling pathway"/>
    <property type="evidence" value="ECO:0007669"/>
    <property type="project" value="InterPro"/>
</dbReference>
<accession>A0A6A6LQS9</accession>
<dbReference type="GO" id="GO:0042742">
    <property type="term" value="P:defense response to bacterium"/>
    <property type="evidence" value="ECO:0007669"/>
    <property type="project" value="TreeGrafter"/>
</dbReference>
<dbReference type="GO" id="GO:0050832">
    <property type="term" value="P:defense response to fungus"/>
    <property type="evidence" value="ECO:0007669"/>
    <property type="project" value="TreeGrafter"/>
</dbReference>
<dbReference type="GO" id="GO:0005634">
    <property type="term" value="C:nucleus"/>
    <property type="evidence" value="ECO:0007669"/>
    <property type="project" value="TreeGrafter"/>
</dbReference>
<protein>
    <recommendedName>
        <fullName evidence="1">NPR1/NIM1-like C-terminal domain-containing protein</fullName>
    </recommendedName>
</protein>
<feature type="domain" description="NPR1/NIM1-like C-terminal" evidence="1">
    <location>
        <begin position="1"/>
        <end position="155"/>
    </location>
</feature>
<keyword evidence="3" id="KW-1185">Reference proteome</keyword>